<dbReference type="Pfam" id="PF00010">
    <property type="entry name" value="HLH"/>
    <property type="match status" value="1"/>
</dbReference>
<dbReference type="CDD" id="cd18924">
    <property type="entry name" value="bHLHzip_USF1"/>
    <property type="match status" value="1"/>
</dbReference>
<dbReference type="AlphaFoldDB" id="A0A6J2WWY3"/>
<proteinExistence type="predicted"/>
<dbReference type="GO" id="GO:0000978">
    <property type="term" value="F:RNA polymerase II cis-regulatory region sequence-specific DNA binding"/>
    <property type="evidence" value="ECO:0007669"/>
    <property type="project" value="TreeGrafter"/>
</dbReference>
<dbReference type="GO" id="GO:0045944">
    <property type="term" value="P:positive regulation of transcription by RNA polymerase II"/>
    <property type="evidence" value="ECO:0007669"/>
    <property type="project" value="UniProtKB-ARBA"/>
</dbReference>
<dbReference type="GeneID" id="115828858"/>
<feature type="domain" description="BHLH" evidence="8">
    <location>
        <begin position="115"/>
        <end position="170"/>
    </location>
</feature>
<dbReference type="GO" id="GO:0046983">
    <property type="term" value="F:protein dimerization activity"/>
    <property type="evidence" value="ECO:0007669"/>
    <property type="project" value="InterPro"/>
</dbReference>
<dbReference type="SUPFAM" id="SSF47459">
    <property type="entry name" value="HLH, helix-loop-helix DNA-binding domain"/>
    <property type="match status" value="1"/>
</dbReference>
<dbReference type="Gene3D" id="4.10.280.10">
    <property type="entry name" value="Helix-loop-helix DNA-binding domain"/>
    <property type="match status" value="1"/>
</dbReference>
<sequence>MAHVTYQVIHVAEGQMEGQVDEATTEVFCQTKALEEEGQYCYPDTTMDTMVTAIQAPDSLLTQSAPTGQLYVMMSPQDILSATSQKSVSLSKENNNIRIRFCTKTETKRGSHNERRRTQHNEVERRRRDKINNWILQLSKLIPDCGENSAKNGQSKGLILSKACDYIQVMRQSNARLEEELETLERLRMDNQLLRQEAEEWKSKNQMLRNKLQHHGITSAANVNQQ</sequence>
<dbReference type="OrthoDB" id="690068at2759"/>
<dbReference type="PANTHER" id="PTHR46117:SF1">
    <property type="entry name" value="UPSTREAM STIMULATORY FACTOR 1"/>
    <property type="match status" value="1"/>
</dbReference>
<keyword evidence="3" id="KW-0238">DNA-binding</keyword>
<comment type="subcellular location">
    <subcellularLocation>
        <location evidence="1">Nucleus</location>
    </subcellularLocation>
</comment>
<keyword evidence="5" id="KW-0539">Nucleus</keyword>
<dbReference type="InterPro" id="IPR036638">
    <property type="entry name" value="HLH_DNA-bd_sf"/>
</dbReference>
<dbReference type="PROSITE" id="PS50888">
    <property type="entry name" value="BHLH"/>
    <property type="match status" value="1"/>
</dbReference>
<dbReference type="PANTHER" id="PTHR46117">
    <property type="entry name" value="FI24210P1"/>
    <property type="match status" value="1"/>
</dbReference>
<keyword evidence="9" id="KW-1185">Reference proteome</keyword>
<feature type="coiled-coil region" evidence="7">
    <location>
        <begin position="167"/>
        <end position="211"/>
    </location>
</feature>
<evidence type="ECO:0000256" key="3">
    <source>
        <dbReference type="ARBA" id="ARBA00023125"/>
    </source>
</evidence>
<name>A0A6J2WWY3_CHACN</name>
<dbReference type="GO" id="GO:0000981">
    <property type="term" value="F:DNA-binding transcription factor activity, RNA polymerase II-specific"/>
    <property type="evidence" value="ECO:0007669"/>
    <property type="project" value="TreeGrafter"/>
</dbReference>
<evidence type="ECO:0000313" key="9">
    <source>
        <dbReference type="Proteomes" id="UP000504632"/>
    </source>
</evidence>
<gene>
    <name evidence="10" type="primary">LOC115828858</name>
</gene>
<organism evidence="9 10">
    <name type="scientific">Chanos chanos</name>
    <name type="common">Milkfish</name>
    <name type="synonym">Mugil chanos</name>
    <dbReference type="NCBI Taxonomy" id="29144"/>
    <lineage>
        <taxon>Eukaryota</taxon>
        <taxon>Metazoa</taxon>
        <taxon>Chordata</taxon>
        <taxon>Craniata</taxon>
        <taxon>Vertebrata</taxon>
        <taxon>Euteleostomi</taxon>
        <taxon>Actinopterygii</taxon>
        <taxon>Neopterygii</taxon>
        <taxon>Teleostei</taxon>
        <taxon>Ostariophysi</taxon>
        <taxon>Gonorynchiformes</taxon>
        <taxon>Chanidae</taxon>
        <taxon>Chanos</taxon>
    </lineage>
</organism>
<dbReference type="InParanoid" id="A0A6J2WWY3"/>
<dbReference type="RefSeq" id="XP_030648815.1">
    <property type="nucleotide sequence ID" value="XM_030792955.1"/>
</dbReference>
<reference evidence="10" key="1">
    <citation type="submission" date="2025-08" db="UniProtKB">
        <authorList>
            <consortium name="RefSeq"/>
        </authorList>
    </citation>
    <scope>IDENTIFICATION</scope>
</reference>
<evidence type="ECO:0000256" key="7">
    <source>
        <dbReference type="SAM" id="Coils"/>
    </source>
</evidence>
<dbReference type="GO" id="GO:0005634">
    <property type="term" value="C:nucleus"/>
    <property type="evidence" value="ECO:0007669"/>
    <property type="project" value="UniProtKB-SubCell"/>
</dbReference>
<evidence type="ECO:0000259" key="8">
    <source>
        <dbReference type="PROSITE" id="PS50888"/>
    </source>
</evidence>
<dbReference type="InterPro" id="IPR011598">
    <property type="entry name" value="bHLH_dom"/>
</dbReference>
<evidence type="ECO:0000256" key="2">
    <source>
        <dbReference type="ARBA" id="ARBA00023015"/>
    </source>
</evidence>
<dbReference type="SMART" id="SM00353">
    <property type="entry name" value="HLH"/>
    <property type="match status" value="1"/>
</dbReference>
<evidence type="ECO:0000256" key="1">
    <source>
        <dbReference type="ARBA" id="ARBA00004123"/>
    </source>
</evidence>
<protein>
    <recommendedName>
        <fullName evidence="6">Upstream stimulatory factor 1</fullName>
    </recommendedName>
</protein>
<keyword evidence="7" id="KW-0175">Coiled coil</keyword>
<evidence type="ECO:0000313" key="10">
    <source>
        <dbReference type="RefSeq" id="XP_030648815.1"/>
    </source>
</evidence>
<keyword evidence="4" id="KW-0804">Transcription</keyword>
<evidence type="ECO:0000256" key="5">
    <source>
        <dbReference type="ARBA" id="ARBA00023242"/>
    </source>
</evidence>
<dbReference type="Proteomes" id="UP000504632">
    <property type="component" value="Chromosome 15"/>
</dbReference>
<evidence type="ECO:0000256" key="4">
    <source>
        <dbReference type="ARBA" id="ARBA00023163"/>
    </source>
</evidence>
<evidence type="ECO:0000256" key="6">
    <source>
        <dbReference type="ARBA" id="ARBA00040037"/>
    </source>
</evidence>
<keyword evidence="2" id="KW-0805">Transcription regulation</keyword>
<accession>A0A6J2WWY3</accession>
<dbReference type="InterPro" id="IPR051732">
    <property type="entry name" value="USF"/>
</dbReference>